<dbReference type="Gene3D" id="3.70.10.10">
    <property type="match status" value="1"/>
</dbReference>
<dbReference type="GeneID" id="7171677"/>
<comment type="function">
    <text evidence="6">Sliding clamp subunit. Responsible for tethering the catalytic subunit of DNA polymerase to DNA during high-speed replication.</text>
</comment>
<evidence type="ECO:0000256" key="1">
    <source>
        <dbReference type="ARBA" id="ARBA00010462"/>
    </source>
</evidence>
<dbReference type="HOGENOM" id="CLU_043978_1_0_2"/>
<dbReference type="Proteomes" id="UP000006903">
    <property type="component" value="Chromosome"/>
</dbReference>
<dbReference type="InterPro" id="IPR000730">
    <property type="entry name" value="Pr_cel_nuc_antig"/>
</dbReference>
<evidence type="ECO:0000259" key="7">
    <source>
        <dbReference type="Pfam" id="PF00705"/>
    </source>
</evidence>
<evidence type="ECO:0000259" key="8">
    <source>
        <dbReference type="Pfam" id="PF02747"/>
    </source>
</evidence>
<dbReference type="EMBL" id="CP001140">
    <property type="protein sequence ID" value="ACL11745.1"/>
    <property type="molecule type" value="Genomic_DNA"/>
</dbReference>
<dbReference type="InterPro" id="IPR046938">
    <property type="entry name" value="DNA_clamp_sf"/>
</dbReference>
<dbReference type="KEGG" id="dka:DKAM_1419"/>
<dbReference type="PRINTS" id="PR00339">
    <property type="entry name" value="PCNACYCLIN"/>
</dbReference>
<organism evidence="9 10">
    <name type="scientific">Desulfurococcus amylolyticus (strain DSM 18924 / JCM 16383 / VKM B-2413 / 1221n)</name>
    <name type="common">Desulfurococcus kamchatkensis</name>
    <dbReference type="NCBI Taxonomy" id="490899"/>
    <lineage>
        <taxon>Archaea</taxon>
        <taxon>Thermoproteota</taxon>
        <taxon>Thermoprotei</taxon>
        <taxon>Desulfurococcales</taxon>
        <taxon>Desulfurococcaceae</taxon>
        <taxon>Desulfurococcus</taxon>
    </lineage>
</organism>
<comment type="function">
    <text evidence="4">Sliding clamp subunit that acts as a moving platform for DNA processing. Responsible for tethering the catalytic subunit of DNA polymerase and other proteins to DNA during high-speed replication.</text>
</comment>
<dbReference type="HAMAP" id="MF_00317">
    <property type="entry name" value="DNApol_clamp_arch"/>
    <property type="match status" value="1"/>
</dbReference>
<keyword evidence="2 4" id="KW-0235">DNA replication</keyword>
<evidence type="ECO:0000256" key="2">
    <source>
        <dbReference type="ARBA" id="ARBA00022705"/>
    </source>
</evidence>
<dbReference type="GO" id="GO:0006272">
    <property type="term" value="P:leading strand elongation"/>
    <property type="evidence" value="ECO:0007669"/>
    <property type="project" value="TreeGrafter"/>
</dbReference>
<name>B8D6L4_DESA1</name>
<evidence type="ECO:0000256" key="6">
    <source>
        <dbReference type="RuleBase" id="RU003673"/>
    </source>
</evidence>
<dbReference type="SUPFAM" id="SSF55979">
    <property type="entry name" value="DNA clamp"/>
    <property type="match status" value="2"/>
</dbReference>
<evidence type="ECO:0000256" key="5">
    <source>
        <dbReference type="RuleBase" id="RU003671"/>
    </source>
</evidence>
<comment type="subunit">
    <text evidence="4">Homotrimer. The subunits circularize to form a toroid; DNA passes through its center. Replication factor C (RFC) is required to load the toroid on the DNA.</text>
</comment>
<dbReference type="PANTHER" id="PTHR11352">
    <property type="entry name" value="PROLIFERATING CELL NUCLEAR ANTIGEN"/>
    <property type="match status" value="1"/>
</dbReference>
<protein>
    <recommendedName>
        <fullName evidence="4">DNA polymerase sliding clamp</fullName>
    </recommendedName>
    <alternativeName>
        <fullName evidence="4">Proliferating cell nuclear antigen homolog</fullName>
        <shortName evidence="4">PCNA</shortName>
    </alternativeName>
</protein>
<gene>
    <name evidence="4" type="primary">pcn</name>
    <name evidence="9" type="ordered locus">DKAM_1419</name>
</gene>
<feature type="domain" description="Proliferating cell nuclear antigen PCNA C-terminal" evidence="8">
    <location>
        <begin position="139"/>
        <end position="246"/>
    </location>
</feature>
<dbReference type="PANTHER" id="PTHR11352:SF0">
    <property type="entry name" value="PROLIFERATING CELL NUCLEAR ANTIGEN"/>
    <property type="match status" value="1"/>
</dbReference>
<dbReference type="Pfam" id="PF02747">
    <property type="entry name" value="PCNA_C"/>
    <property type="match status" value="1"/>
</dbReference>
<reference evidence="9 10" key="1">
    <citation type="journal article" date="2009" name="J. Bacteriol.">
        <title>Complete genome sequence of the anaerobic, protein-degrading hyperthermophilic crenarchaeon Desulfurococcus kamchatkensis.</title>
        <authorList>
            <person name="Ravin N.V."/>
            <person name="Mardanov A.V."/>
            <person name="Beletsky A.V."/>
            <person name="Kublanov I.V."/>
            <person name="Kolganova T.V."/>
            <person name="Lebedinsky A.V."/>
            <person name="Chernyh N.A."/>
            <person name="Bonch-Osmolovskaya E.A."/>
            <person name="Skryabin K.G."/>
        </authorList>
    </citation>
    <scope>NUCLEOTIDE SEQUENCE [LARGE SCALE GENOMIC DNA]</scope>
    <source>
        <strain evidence="10">DSM 18924 / JCM 16383 / VKM B-2413 / 1221n</strain>
    </source>
</reference>
<sequence length="249" mass="27861">MRLKFSDAVAWRYAITSISKIIDEANFRISGEDGLLLKAMDPSTVVLVEFAIPKEAFSEYSVERELVVGVRMDDLTKVLKRARRGDELVLEVLEDGRLSVVFEGRGVRRFTLPSIEMTYEEIPEISFEVGFKGKLLPKLFRDIVREVEPISDSIEFSASKDSDKLTVSSRSEIAEAEIELSASDGALIEYQVLSDARAKYTIDYLIDISVASQAAELMEIEFGNGTPLKLTYEIPGGGRLVFYVAPRED</sequence>
<dbReference type="eggNOG" id="arCOG00488">
    <property type="taxonomic scope" value="Archaea"/>
</dbReference>
<evidence type="ECO:0000256" key="4">
    <source>
        <dbReference type="HAMAP-Rule" id="MF_00317"/>
    </source>
</evidence>
<evidence type="ECO:0000256" key="3">
    <source>
        <dbReference type="ARBA" id="ARBA00023125"/>
    </source>
</evidence>
<evidence type="ECO:0000313" key="9">
    <source>
        <dbReference type="EMBL" id="ACL11745.1"/>
    </source>
</evidence>
<accession>B8D6L4</accession>
<dbReference type="RefSeq" id="WP_012609086.1">
    <property type="nucleotide sequence ID" value="NC_011766.1"/>
</dbReference>
<dbReference type="STRING" id="490899.DKAM_1419"/>
<dbReference type="InterPro" id="IPR022648">
    <property type="entry name" value="Pr_cel_nuc_antig_N"/>
</dbReference>
<dbReference type="InterPro" id="IPR022649">
    <property type="entry name" value="Pr_cel_nuc_antig_C"/>
</dbReference>
<dbReference type="GO" id="GO:0003677">
    <property type="term" value="F:DNA binding"/>
    <property type="evidence" value="ECO:0007669"/>
    <property type="project" value="UniProtKB-UniRule"/>
</dbReference>
<proteinExistence type="inferred from homology"/>
<comment type="similarity">
    <text evidence="1 4 5">Belongs to the PCNA family.</text>
</comment>
<keyword evidence="3 4" id="KW-0238">DNA-binding</keyword>
<dbReference type="AlphaFoldDB" id="B8D6L4"/>
<dbReference type="GO" id="GO:0030337">
    <property type="term" value="F:DNA polymerase processivity factor activity"/>
    <property type="evidence" value="ECO:0007669"/>
    <property type="project" value="UniProtKB-UniRule"/>
</dbReference>
<dbReference type="NCBIfam" id="NF002221">
    <property type="entry name" value="PRK01115.1-4"/>
    <property type="match status" value="1"/>
</dbReference>
<dbReference type="GO" id="GO:0006275">
    <property type="term" value="P:regulation of DNA replication"/>
    <property type="evidence" value="ECO:0007669"/>
    <property type="project" value="UniProtKB-UniRule"/>
</dbReference>
<dbReference type="NCBIfam" id="TIGR00590">
    <property type="entry name" value="pcna"/>
    <property type="match status" value="1"/>
</dbReference>
<evidence type="ECO:0000313" key="10">
    <source>
        <dbReference type="Proteomes" id="UP000006903"/>
    </source>
</evidence>
<dbReference type="Pfam" id="PF00705">
    <property type="entry name" value="PCNA_N"/>
    <property type="match status" value="1"/>
</dbReference>
<feature type="domain" description="Proliferating cell nuclear antigen PCNA N-terminal" evidence="7">
    <location>
        <begin position="3"/>
        <end position="108"/>
    </location>
</feature>
<dbReference type="CDD" id="cd00577">
    <property type="entry name" value="PCNA"/>
    <property type="match status" value="1"/>
</dbReference>